<feature type="transmembrane region" description="Helical" evidence="1">
    <location>
        <begin position="118"/>
        <end position="134"/>
    </location>
</feature>
<name>A0A1T4NAU4_9FIRM</name>
<dbReference type="InterPro" id="IPR025962">
    <property type="entry name" value="SdpI/YhfL"/>
</dbReference>
<sequence>MRRKWIEIAIWSLLLGQLALSVYLYPRLPDPLPTHWNMRGEVDGYMSKPLGVGFPLALNLGIYLLLVSLPALDPKAKIEKFQQVLDMVRLFIHGLLTVIFVIALLNSLGYAIPVDKTVPALISLLFIFLGNYLGKLRPNYFIGIRTPWTLENEQVWQKTHRVSGPVWMGAGLVGLIGSFRGGAIAFGFFFGALMAATAFSLWYSWKVYQDLKGSDKH</sequence>
<dbReference type="PIRSF" id="PIRSF038959">
    <property type="entry name" value="SdpI"/>
    <property type="match status" value="1"/>
</dbReference>
<accession>A0A1T4NAU4</accession>
<dbReference type="EMBL" id="FUXM01000006">
    <property type="protein sequence ID" value="SJZ76399.1"/>
    <property type="molecule type" value="Genomic_DNA"/>
</dbReference>
<dbReference type="OrthoDB" id="9808690at2"/>
<evidence type="ECO:0000313" key="4">
    <source>
        <dbReference type="Proteomes" id="UP000189933"/>
    </source>
</evidence>
<dbReference type="Pfam" id="PF13630">
    <property type="entry name" value="SdpI"/>
    <property type="match status" value="1"/>
</dbReference>
<dbReference type="Pfam" id="PF07853">
    <property type="entry name" value="DUF1648"/>
    <property type="match status" value="1"/>
</dbReference>
<feature type="transmembrane region" description="Helical" evidence="1">
    <location>
        <begin position="45"/>
        <end position="69"/>
    </location>
</feature>
<dbReference type="RefSeq" id="WP_159071903.1">
    <property type="nucleotide sequence ID" value="NZ_FUXM01000006.1"/>
</dbReference>
<protein>
    <submittedName>
        <fullName evidence="3">Uncharacterized membrane protein</fullName>
    </submittedName>
</protein>
<reference evidence="4" key="1">
    <citation type="submission" date="2017-02" db="EMBL/GenBank/DDBJ databases">
        <authorList>
            <person name="Varghese N."/>
            <person name="Submissions S."/>
        </authorList>
    </citation>
    <scope>NUCLEOTIDE SEQUENCE [LARGE SCALE GENOMIC DNA]</scope>
    <source>
        <strain evidence="4">DSM 16521</strain>
    </source>
</reference>
<evidence type="ECO:0000259" key="2">
    <source>
        <dbReference type="Pfam" id="PF07853"/>
    </source>
</evidence>
<keyword evidence="1" id="KW-1133">Transmembrane helix</keyword>
<keyword evidence="1" id="KW-0812">Transmembrane</keyword>
<proteinExistence type="predicted"/>
<organism evidence="3 4">
    <name type="scientific">Carboxydocella sporoproducens DSM 16521</name>
    <dbReference type="NCBI Taxonomy" id="1121270"/>
    <lineage>
        <taxon>Bacteria</taxon>
        <taxon>Bacillati</taxon>
        <taxon>Bacillota</taxon>
        <taxon>Clostridia</taxon>
        <taxon>Eubacteriales</taxon>
        <taxon>Clostridiales Family XVI. Incertae Sedis</taxon>
        <taxon>Carboxydocella</taxon>
    </lineage>
</organism>
<dbReference type="PANTHER" id="PTHR37810:SF5">
    <property type="entry name" value="IMMUNITY PROTEIN SDPI"/>
    <property type="match status" value="1"/>
</dbReference>
<evidence type="ECO:0000313" key="3">
    <source>
        <dbReference type="EMBL" id="SJZ76399.1"/>
    </source>
</evidence>
<dbReference type="Proteomes" id="UP000189933">
    <property type="component" value="Unassembled WGS sequence"/>
</dbReference>
<dbReference type="GO" id="GO:0009636">
    <property type="term" value="P:response to toxic substance"/>
    <property type="evidence" value="ECO:0007669"/>
    <property type="project" value="TreeGrafter"/>
</dbReference>
<dbReference type="InterPro" id="IPR012867">
    <property type="entry name" value="DUF1648"/>
</dbReference>
<keyword evidence="4" id="KW-1185">Reference proteome</keyword>
<dbReference type="InterPro" id="IPR026272">
    <property type="entry name" value="SdpI"/>
</dbReference>
<gene>
    <name evidence="3" type="ORF">SAMN02745885_00862</name>
</gene>
<evidence type="ECO:0000256" key="1">
    <source>
        <dbReference type="SAM" id="Phobius"/>
    </source>
</evidence>
<keyword evidence="1" id="KW-0472">Membrane</keyword>
<dbReference type="PANTHER" id="PTHR37810">
    <property type="entry name" value="IMMUNITY PROTEIN SDPI"/>
    <property type="match status" value="1"/>
</dbReference>
<feature type="domain" description="DUF1648" evidence="2">
    <location>
        <begin position="13"/>
        <end position="56"/>
    </location>
</feature>
<feature type="transmembrane region" description="Helical" evidence="1">
    <location>
        <begin position="183"/>
        <end position="205"/>
    </location>
</feature>
<dbReference type="AlphaFoldDB" id="A0A1T4NAU4"/>
<feature type="transmembrane region" description="Helical" evidence="1">
    <location>
        <begin position="90"/>
        <end position="112"/>
    </location>
</feature>